<dbReference type="EMBL" id="JARYMX010000008">
    <property type="protein sequence ID" value="KAJ9538413.1"/>
    <property type="molecule type" value="Genomic_DNA"/>
</dbReference>
<dbReference type="AlphaFoldDB" id="A0AA38SGH6"/>
<sequence length="86" mass="10054">MLKMRRQKKDTRAGSRRLSKRAKRRRSSTLSARSRKLKGNEKIRMSQNVSAVLQKQLPPKYDDPCMFTISCKVGNVRNYVQKLTNQ</sequence>
<evidence type="ECO:0000313" key="3">
    <source>
        <dbReference type="Proteomes" id="UP001172457"/>
    </source>
</evidence>
<evidence type="ECO:0000313" key="2">
    <source>
        <dbReference type="EMBL" id="KAJ9538413.1"/>
    </source>
</evidence>
<proteinExistence type="predicted"/>
<feature type="region of interest" description="Disordered" evidence="1">
    <location>
        <begin position="1"/>
        <end position="40"/>
    </location>
</feature>
<name>A0AA38SGH6_9ASTR</name>
<keyword evidence="3" id="KW-1185">Reference proteome</keyword>
<protein>
    <submittedName>
        <fullName evidence="2">Uncharacterized protein</fullName>
    </submittedName>
</protein>
<comment type="caution">
    <text evidence="2">The sequence shown here is derived from an EMBL/GenBank/DDBJ whole genome shotgun (WGS) entry which is preliminary data.</text>
</comment>
<evidence type="ECO:0000256" key="1">
    <source>
        <dbReference type="SAM" id="MobiDB-lite"/>
    </source>
</evidence>
<gene>
    <name evidence="2" type="ORF">OSB04_031146</name>
</gene>
<feature type="compositionally biased region" description="Basic residues" evidence="1">
    <location>
        <begin position="1"/>
        <end position="37"/>
    </location>
</feature>
<dbReference type="Proteomes" id="UP001172457">
    <property type="component" value="Chromosome 8"/>
</dbReference>
<accession>A0AA38SGH6</accession>
<reference evidence="2" key="1">
    <citation type="submission" date="2023-03" db="EMBL/GenBank/DDBJ databases">
        <title>Chromosome-scale reference genome and RAD-based genetic map of yellow starthistle (Centaurea solstitialis) reveal putative structural variation and QTLs associated with invader traits.</title>
        <authorList>
            <person name="Reatini B."/>
            <person name="Cang F.A."/>
            <person name="Jiang Q."/>
            <person name="Mckibben M.T.W."/>
            <person name="Barker M.S."/>
            <person name="Rieseberg L.H."/>
            <person name="Dlugosch K.M."/>
        </authorList>
    </citation>
    <scope>NUCLEOTIDE SEQUENCE</scope>
    <source>
        <strain evidence="2">CAN-66</strain>
        <tissue evidence="2">Leaf</tissue>
    </source>
</reference>
<organism evidence="2 3">
    <name type="scientific">Centaurea solstitialis</name>
    <name type="common">yellow star-thistle</name>
    <dbReference type="NCBI Taxonomy" id="347529"/>
    <lineage>
        <taxon>Eukaryota</taxon>
        <taxon>Viridiplantae</taxon>
        <taxon>Streptophyta</taxon>
        <taxon>Embryophyta</taxon>
        <taxon>Tracheophyta</taxon>
        <taxon>Spermatophyta</taxon>
        <taxon>Magnoliopsida</taxon>
        <taxon>eudicotyledons</taxon>
        <taxon>Gunneridae</taxon>
        <taxon>Pentapetalae</taxon>
        <taxon>asterids</taxon>
        <taxon>campanulids</taxon>
        <taxon>Asterales</taxon>
        <taxon>Asteraceae</taxon>
        <taxon>Carduoideae</taxon>
        <taxon>Cardueae</taxon>
        <taxon>Centaureinae</taxon>
        <taxon>Centaurea</taxon>
    </lineage>
</organism>